<keyword evidence="1" id="KW-1133">Transmembrane helix</keyword>
<name>A0A8S0ZVS8_ARCPL</name>
<dbReference type="InterPro" id="IPR001660">
    <property type="entry name" value="SAM"/>
</dbReference>
<evidence type="ECO:0000313" key="4">
    <source>
        <dbReference type="EMBL" id="CAB3242109.1"/>
    </source>
</evidence>
<evidence type="ECO:0000259" key="2">
    <source>
        <dbReference type="PROSITE" id="PS50105"/>
    </source>
</evidence>
<dbReference type="EMBL" id="CADEBC010000487">
    <property type="protein sequence ID" value="CAB3236388.1"/>
    <property type="molecule type" value="Genomic_DNA"/>
</dbReference>
<gene>
    <name evidence="3" type="ORF">APLA_LOCUS6520</name>
    <name evidence="4" type="ORF">APLA_LOCUS9805</name>
</gene>
<protein>
    <recommendedName>
        <fullName evidence="2">SAM domain-containing protein</fullName>
    </recommendedName>
</protein>
<dbReference type="PROSITE" id="PS50105">
    <property type="entry name" value="SAM_DOMAIN"/>
    <property type="match status" value="1"/>
</dbReference>
<keyword evidence="1" id="KW-0472">Membrane</keyword>
<organism evidence="3 5">
    <name type="scientific">Arctia plantaginis</name>
    <name type="common">Wood tiger moth</name>
    <name type="synonym">Phalaena plantaginis</name>
    <dbReference type="NCBI Taxonomy" id="874455"/>
    <lineage>
        <taxon>Eukaryota</taxon>
        <taxon>Metazoa</taxon>
        <taxon>Ecdysozoa</taxon>
        <taxon>Arthropoda</taxon>
        <taxon>Hexapoda</taxon>
        <taxon>Insecta</taxon>
        <taxon>Pterygota</taxon>
        <taxon>Neoptera</taxon>
        <taxon>Endopterygota</taxon>
        <taxon>Lepidoptera</taxon>
        <taxon>Glossata</taxon>
        <taxon>Ditrysia</taxon>
        <taxon>Noctuoidea</taxon>
        <taxon>Erebidae</taxon>
        <taxon>Arctiinae</taxon>
        <taxon>Arctia</taxon>
    </lineage>
</organism>
<dbReference type="AlphaFoldDB" id="A0A8S0ZVS8"/>
<reference evidence="5 6" key="1">
    <citation type="submission" date="2020-04" db="EMBL/GenBank/DDBJ databases">
        <authorList>
            <person name="Wallbank WR R."/>
            <person name="Pardo Diaz C."/>
            <person name="Kozak K."/>
            <person name="Martin S."/>
            <person name="Jiggins C."/>
            <person name="Moest M."/>
            <person name="Warren A I."/>
            <person name="Byers J.R.P. K."/>
            <person name="Montejo-Kovacevich G."/>
            <person name="Yen C E."/>
        </authorList>
    </citation>
    <scope>NUCLEOTIDE SEQUENCE [LARGE SCALE GENOMIC DNA]</scope>
</reference>
<evidence type="ECO:0000313" key="5">
    <source>
        <dbReference type="Proteomes" id="UP000494106"/>
    </source>
</evidence>
<dbReference type="Proteomes" id="UP000494256">
    <property type="component" value="Unassembled WGS sequence"/>
</dbReference>
<dbReference type="SUPFAM" id="SSF47769">
    <property type="entry name" value="SAM/Pointed domain"/>
    <property type="match status" value="1"/>
</dbReference>
<sequence length="205" mass="22934">MNTTVNRTLSSTKIDPTEFDVTINAILIGLGAEKYIDIFKKRNIGQKTLAELCDEDLVKLGIDDAEVRLKILNEVKNLPIYEESKQISKSNVGPLEIMDILNDSSNHLYRIYLSIIANTLALKKTKKLTDCLLYRDKYASNIALSTLNEITNILNSMDIAINTQLKELKQDSRNTKKKKIIVGTVGSAVIAVLAVLFVHSLKQIK</sequence>
<dbReference type="OrthoDB" id="448455at2759"/>
<accession>A0A8S0ZVS8</accession>
<dbReference type="Proteomes" id="UP000494106">
    <property type="component" value="Unassembled WGS sequence"/>
</dbReference>
<dbReference type="InterPro" id="IPR013761">
    <property type="entry name" value="SAM/pointed_sf"/>
</dbReference>
<feature type="domain" description="SAM" evidence="2">
    <location>
        <begin position="22"/>
        <end position="81"/>
    </location>
</feature>
<proteinExistence type="predicted"/>
<comment type="caution">
    <text evidence="3">The sequence shown here is derived from an EMBL/GenBank/DDBJ whole genome shotgun (WGS) entry which is preliminary data.</text>
</comment>
<evidence type="ECO:0000313" key="6">
    <source>
        <dbReference type="Proteomes" id="UP000494256"/>
    </source>
</evidence>
<evidence type="ECO:0000313" key="3">
    <source>
        <dbReference type="EMBL" id="CAB3236388.1"/>
    </source>
</evidence>
<dbReference type="CDD" id="cd09487">
    <property type="entry name" value="SAM_superfamily"/>
    <property type="match status" value="1"/>
</dbReference>
<dbReference type="EMBL" id="CADEBD010000312">
    <property type="protein sequence ID" value="CAB3242109.1"/>
    <property type="molecule type" value="Genomic_DNA"/>
</dbReference>
<keyword evidence="1" id="KW-0812">Transmembrane</keyword>
<dbReference type="Gene3D" id="1.10.150.50">
    <property type="entry name" value="Transcription Factor, Ets-1"/>
    <property type="match status" value="1"/>
</dbReference>
<dbReference type="Pfam" id="PF07647">
    <property type="entry name" value="SAM_2"/>
    <property type="match status" value="1"/>
</dbReference>
<feature type="transmembrane region" description="Helical" evidence="1">
    <location>
        <begin position="180"/>
        <end position="201"/>
    </location>
</feature>
<keyword evidence="5" id="KW-1185">Reference proteome</keyword>
<evidence type="ECO:0000256" key="1">
    <source>
        <dbReference type="SAM" id="Phobius"/>
    </source>
</evidence>